<accession>A0A941ISE9</accession>
<reference evidence="2" key="1">
    <citation type="submission" date="2021-04" db="EMBL/GenBank/DDBJ databases">
        <title>Genome based classification of Actinospica acidithermotolerans sp. nov., an actinobacterium isolated from an Indonesian hot spring.</title>
        <authorList>
            <person name="Kusuma A.B."/>
            <person name="Putra K.E."/>
            <person name="Nafisah S."/>
            <person name="Loh J."/>
            <person name="Nouioui I."/>
            <person name="Goodfellow M."/>
        </authorList>
    </citation>
    <scope>NUCLEOTIDE SEQUENCE</scope>
    <source>
        <strain evidence="2">CSCA 57</strain>
    </source>
</reference>
<organism evidence="2 3">
    <name type="scientific">Actinospica durhamensis</name>
    <dbReference type="NCBI Taxonomy" id="1508375"/>
    <lineage>
        <taxon>Bacteria</taxon>
        <taxon>Bacillati</taxon>
        <taxon>Actinomycetota</taxon>
        <taxon>Actinomycetes</taxon>
        <taxon>Catenulisporales</taxon>
        <taxon>Actinospicaceae</taxon>
        <taxon>Actinospica</taxon>
    </lineage>
</organism>
<protein>
    <recommendedName>
        <fullName evidence="4">DUF3558 domain-containing protein</fullName>
    </recommendedName>
</protein>
<dbReference type="RefSeq" id="WP_212529339.1">
    <property type="nucleotide sequence ID" value="NZ_JAGSOG010000072.1"/>
</dbReference>
<keyword evidence="3" id="KW-1185">Reference proteome</keyword>
<evidence type="ECO:0000256" key="1">
    <source>
        <dbReference type="SAM" id="SignalP"/>
    </source>
</evidence>
<dbReference type="AlphaFoldDB" id="A0A941ISE9"/>
<evidence type="ECO:0000313" key="3">
    <source>
        <dbReference type="Proteomes" id="UP000675781"/>
    </source>
</evidence>
<dbReference type="EMBL" id="JAGSOG010000072">
    <property type="protein sequence ID" value="MBR7834823.1"/>
    <property type="molecule type" value="Genomic_DNA"/>
</dbReference>
<evidence type="ECO:0000313" key="2">
    <source>
        <dbReference type="EMBL" id="MBR7834823.1"/>
    </source>
</evidence>
<sequence>MTNWPQAALAAAVLATACACGSAGQSGGKAPTGPAATDVSSKSHTPAFISVSTGCVLSAKTVAHLSGRDVSQAQSIQMNLTASANEARGCMYTGTAQGTTVLVAIGLEPTRAGATAVQYLAENKLAQDKDMLLTQRDVPGLGSAAQVGSTTLEGETIDVVSLVQIQASTVADISVTVSGSSVSEDASIALARAVLAAVYH</sequence>
<evidence type="ECO:0008006" key="4">
    <source>
        <dbReference type="Google" id="ProtNLM"/>
    </source>
</evidence>
<comment type="caution">
    <text evidence="2">The sequence shown here is derived from an EMBL/GenBank/DDBJ whole genome shotgun (WGS) entry which is preliminary data.</text>
</comment>
<feature type="signal peptide" evidence="1">
    <location>
        <begin position="1"/>
        <end position="19"/>
    </location>
</feature>
<keyword evidence="1" id="KW-0732">Signal</keyword>
<feature type="chain" id="PRO_5038766966" description="DUF3558 domain-containing protein" evidence="1">
    <location>
        <begin position="20"/>
        <end position="200"/>
    </location>
</feature>
<gene>
    <name evidence="2" type="ORF">KDL01_16220</name>
</gene>
<proteinExistence type="predicted"/>
<dbReference type="Proteomes" id="UP000675781">
    <property type="component" value="Unassembled WGS sequence"/>
</dbReference>
<name>A0A941ISE9_9ACTN</name>